<dbReference type="Proteomes" id="UP001379533">
    <property type="component" value="Chromosome"/>
</dbReference>
<feature type="region of interest" description="Disordered" evidence="1">
    <location>
        <begin position="75"/>
        <end position="101"/>
    </location>
</feature>
<gene>
    <name evidence="2" type="ORF">LZC95_48710</name>
</gene>
<keyword evidence="3" id="KW-1185">Reference proteome</keyword>
<name>A0ABZ2K6L1_9BACT</name>
<accession>A0ABZ2K6L1</accession>
<evidence type="ECO:0000313" key="2">
    <source>
        <dbReference type="EMBL" id="WXA94316.1"/>
    </source>
</evidence>
<reference evidence="2 3" key="1">
    <citation type="submission" date="2021-12" db="EMBL/GenBank/DDBJ databases">
        <title>Discovery of the Pendulisporaceae a myxobacterial family with distinct sporulation behavior and unique specialized metabolism.</title>
        <authorList>
            <person name="Garcia R."/>
            <person name="Popoff A."/>
            <person name="Bader C.D."/>
            <person name="Loehr J."/>
            <person name="Walesch S."/>
            <person name="Walt C."/>
            <person name="Boldt J."/>
            <person name="Bunk B."/>
            <person name="Haeckl F.J.F.P.J."/>
            <person name="Gunesch A.P."/>
            <person name="Birkelbach J."/>
            <person name="Nuebel U."/>
            <person name="Pietschmann T."/>
            <person name="Bach T."/>
            <person name="Mueller R."/>
        </authorList>
    </citation>
    <scope>NUCLEOTIDE SEQUENCE [LARGE SCALE GENOMIC DNA]</scope>
    <source>
        <strain evidence="2 3">MSr12523</strain>
    </source>
</reference>
<evidence type="ECO:0000256" key="1">
    <source>
        <dbReference type="SAM" id="MobiDB-lite"/>
    </source>
</evidence>
<protein>
    <submittedName>
        <fullName evidence="2">Uncharacterized protein</fullName>
    </submittedName>
</protein>
<dbReference type="PROSITE" id="PS51257">
    <property type="entry name" value="PROKAR_LIPOPROTEIN"/>
    <property type="match status" value="1"/>
</dbReference>
<dbReference type="EMBL" id="CP089982">
    <property type="protein sequence ID" value="WXA94316.1"/>
    <property type="molecule type" value="Genomic_DNA"/>
</dbReference>
<evidence type="ECO:0000313" key="3">
    <source>
        <dbReference type="Proteomes" id="UP001379533"/>
    </source>
</evidence>
<sequence length="101" mass="11159">MNSLRNLPIVLEYEEDGSIHAHCPLLAGCECKAPTRAIALNTMEQTIRRMRNEHAFGSMKAHKYEVIHLALTPIATGRRPQVSSGRRRASPPDATPPAEDS</sequence>
<proteinExistence type="predicted"/>
<organism evidence="2 3">
    <name type="scientific">Pendulispora brunnea</name>
    <dbReference type="NCBI Taxonomy" id="2905690"/>
    <lineage>
        <taxon>Bacteria</taxon>
        <taxon>Pseudomonadati</taxon>
        <taxon>Myxococcota</taxon>
        <taxon>Myxococcia</taxon>
        <taxon>Myxococcales</taxon>
        <taxon>Sorangiineae</taxon>
        <taxon>Pendulisporaceae</taxon>
        <taxon>Pendulispora</taxon>
    </lineage>
</organism>
<dbReference type="RefSeq" id="WP_394844917.1">
    <property type="nucleotide sequence ID" value="NZ_CP089982.1"/>
</dbReference>